<dbReference type="Gene3D" id="3.40.50.300">
    <property type="entry name" value="P-loop containing nucleotide triphosphate hydrolases"/>
    <property type="match status" value="1"/>
</dbReference>
<evidence type="ECO:0000256" key="2">
    <source>
        <dbReference type="ARBA" id="ARBA00022448"/>
    </source>
</evidence>
<dbReference type="GO" id="GO:0016887">
    <property type="term" value="F:ATP hydrolysis activity"/>
    <property type="evidence" value="ECO:0007669"/>
    <property type="project" value="InterPro"/>
</dbReference>
<comment type="subcellular location">
    <subcellularLocation>
        <location evidence="1">Cell membrane</location>
        <topology evidence="1">Peripheral membrane protein</topology>
    </subcellularLocation>
</comment>
<keyword evidence="7" id="KW-1185">Reference proteome</keyword>
<dbReference type="InterPro" id="IPR015856">
    <property type="entry name" value="ABC_transpr_CbiO/EcfA_su"/>
</dbReference>
<dbReference type="EMBL" id="FOTY01000001">
    <property type="protein sequence ID" value="SFL49139.1"/>
    <property type="molecule type" value="Genomic_DNA"/>
</dbReference>
<dbReference type="RefSeq" id="WP_090925281.1">
    <property type="nucleotide sequence ID" value="NZ_FOTY01000001.1"/>
</dbReference>
<evidence type="ECO:0000256" key="3">
    <source>
        <dbReference type="ARBA" id="ARBA00022741"/>
    </source>
</evidence>
<dbReference type="STRING" id="266892.SAMN04488054_101209"/>
<keyword evidence="3" id="KW-0547">Nucleotide-binding</keyword>
<evidence type="ECO:0000313" key="6">
    <source>
        <dbReference type="EMBL" id="SFL49139.1"/>
    </source>
</evidence>
<dbReference type="SMART" id="SM00382">
    <property type="entry name" value="AAA"/>
    <property type="match status" value="1"/>
</dbReference>
<dbReference type="PANTHER" id="PTHR43423:SF1">
    <property type="entry name" value="ABC TRANSPORTER I FAMILY MEMBER 17"/>
    <property type="match status" value="1"/>
</dbReference>
<evidence type="ECO:0000259" key="5">
    <source>
        <dbReference type="PROSITE" id="PS50893"/>
    </source>
</evidence>
<keyword evidence="4 6" id="KW-0067">ATP-binding</keyword>
<dbReference type="OrthoDB" id="9785080at2"/>
<proteinExistence type="predicted"/>
<dbReference type="InterPro" id="IPR027417">
    <property type="entry name" value="P-loop_NTPase"/>
</dbReference>
<sequence length="213" mass="23874">MFTFEEAVYKDILHIDDLRIHKGSMTALIGESGTGKSTMLKLMNHLVSADKGVIRFQGTPVQDWEAVELRREAAMLSQHPVLFGDTVKENLESGCRFAGRPLPSEEQMTHSIQQYDLQKELDDDAGTLSGGEQQRLALARLTLLDPPVCLLDEPTSALDEGLEHEVMEAFIKHARKKQKTVVFVTHSRSIADAYADETMDITPFSYKGRKINE</sequence>
<dbReference type="GO" id="GO:0022857">
    <property type="term" value="F:transmembrane transporter activity"/>
    <property type="evidence" value="ECO:0007669"/>
    <property type="project" value="UniProtKB-ARBA"/>
</dbReference>
<dbReference type="Proteomes" id="UP000199668">
    <property type="component" value="Unassembled WGS sequence"/>
</dbReference>
<dbReference type="InterPro" id="IPR003593">
    <property type="entry name" value="AAA+_ATPase"/>
</dbReference>
<name>A0A1I4I472_9BACI</name>
<protein>
    <submittedName>
        <fullName evidence="6">Putative ABC transport system ATP-binding protein</fullName>
    </submittedName>
</protein>
<accession>A0A1I4I472</accession>
<dbReference type="InterPro" id="IPR017871">
    <property type="entry name" value="ABC_transporter-like_CS"/>
</dbReference>
<reference evidence="6 7" key="1">
    <citation type="submission" date="2016-10" db="EMBL/GenBank/DDBJ databases">
        <authorList>
            <person name="de Groot N.N."/>
        </authorList>
    </citation>
    <scope>NUCLEOTIDE SEQUENCE [LARGE SCALE GENOMIC DNA]</scope>
    <source>
        <strain evidence="6 7">CGMCC 1.6134</strain>
    </source>
</reference>
<evidence type="ECO:0000256" key="1">
    <source>
        <dbReference type="ARBA" id="ARBA00004202"/>
    </source>
</evidence>
<dbReference type="PANTHER" id="PTHR43423">
    <property type="entry name" value="ABC TRANSPORTER I FAMILY MEMBER 17"/>
    <property type="match status" value="1"/>
</dbReference>
<keyword evidence="2" id="KW-0813">Transport</keyword>
<dbReference type="GO" id="GO:0005886">
    <property type="term" value="C:plasma membrane"/>
    <property type="evidence" value="ECO:0007669"/>
    <property type="project" value="UniProtKB-SubCell"/>
</dbReference>
<dbReference type="InterPro" id="IPR003439">
    <property type="entry name" value="ABC_transporter-like_ATP-bd"/>
</dbReference>
<dbReference type="PROSITE" id="PS50893">
    <property type="entry name" value="ABC_TRANSPORTER_2"/>
    <property type="match status" value="1"/>
</dbReference>
<dbReference type="CDD" id="cd03225">
    <property type="entry name" value="ABC_cobalt_CbiO_domain1"/>
    <property type="match status" value="1"/>
</dbReference>
<dbReference type="Pfam" id="PF00005">
    <property type="entry name" value="ABC_tran"/>
    <property type="match status" value="1"/>
</dbReference>
<organism evidence="6 7">
    <name type="scientific">Salibacterium qingdaonense</name>
    <dbReference type="NCBI Taxonomy" id="266892"/>
    <lineage>
        <taxon>Bacteria</taxon>
        <taxon>Bacillati</taxon>
        <taxon>Bacillota</taxon>
        <taxon>Bacilli</taxon>
        <taxon>Bacillales</taxon>
        <taxon>Bacillaceae</taxon>
    </lineage>
</organism>
<evidence type="ECO:0000256" key="4">
    <source>
        <dbReference type="ARBA" id="ARBA00022840"/>
    </source>
</evidence>
<dbReference type="PROSITE" id="PS00211">
    <property type="entry name" value="ABC_TRANSPORTER_1"/>
    <property type="match status" value="1"/>
</dbReference>
<dbReference type="SUPFAM" id="SSF52540">
    <property type="entry name" value="P-loop containing nucleoside triphosphate hydrolases"/>
    <property type="match status" value="1"/>
</dbReference>
<feature type="domain" description="ABC transporter" evidence="5">
    <location>
        <begin position="2"/>
        <end position="211"/>
    </location>
</feature>
<evidence type="ECO:0000313" key="7">
    <source>
        <dbReference type="Proteomes" id="UP000199668"/>
    </source>
</evidence>
<dbReference type="GO" id="GO:0005524">
    <property type="term" value="F:ATP binding"/>
    <property type="evidence" value="ECO:0007669"/>
    <property type="project" value="UniProtKB-KW"/>
</dbReference>
<gene>
    <name evidence="6" type="ORF">SAMN04488054_101209</name>
</gene>
<dbReference type="AlphaFoldDB" id="A0A1I4I472"/>